<reference evidence="4" key="1">
    <citation type="journal article" date="2019" name="Int. J. Syst. Evol. Microbiol.">
        <title>The Global Catalogue of Microorganisms (GCM) 10K type strain sequencing project: providing services to taxonomists for standard genome sequencing and annotation.</title>
        <authorList>
            <consortium name="The Broad Institute Genomics Platform"/>
            <consortium name="The Broad Institute Genome Sequencing Center for Infectious Disease"/>
            <person name="Wu L."/>
            <person name="Ma J."/>
        </authorList>
    </citation>
    <scope>NUCLEOTIDE SEQUENCE [LARGE SCALE GENOMIC DNA]</scope>
    <source>
        <strain evidence="4">NBRC 112299</strain>
    </source>
</reference>
<dbReference type="Gene3D" id="3.30.300.30">
    <property type="match status" value="1"/>
</dbReference>
<evidence type="ECO:0000256" key="1">
    <source>
        <dbReference type="ARBA" id="ARBA00022598"/>
    </source>
</evidence>
<dbReference type="InterPro" id="IPR000873">
    <property type="entry name" value="AMP-dep_synth/lig_dom"/>
</dbReference>
<organism evidence="3 4">
    <name type="scientific">Demequina litorisediminis</name>
    <dbReference type="NCBI Taxonomy" id="1849022"/>
    <lineage>
        <taxon>Bacteria</taxon>
        <taxon>Bacillati</taxon>
        <taxon>Actinomycetota</taxon>
        <taxon>Actinomycetes</taxon>
        <taxon>Micrococcales</taxon>
        <taxon>Demequinaceae</taxon>
        <taxon>Demequina</taxon>
    </lineage>
</organism>
<dbReference type="InterPro" id="IPR045851">
    <property type="entry name" value="AMP-bd_C_sf"/>
</dbReference>
<evidence type="ECO:0000313" key="3">
    <source>
        <dbReference type="EMBL" id="GMA37526.1"/>
    </source>
</evidence>
<protein>
    <recommendedName>
        <fullName evidence="2">AMP-dependent synthetase/ligase domain-containing protein</fullName>
    </recommendedName>
</protein>
<dbReference type="Pfam" id="PF00501">
    <property type="entry name" value="AMP-binding"/>
    <property type="match status" value="1"/>
</dbReference>
<keyword evidence="4" id="KW-1185">Reference proteome</keyword>
<dbReference type="SUPFAM" id="SSF56801">
    <property type="entry name" value="Acetyl-CoA synthetase-like"/>
    <property type="match status" value="1"/>
</dbReference>
<comment type="caution">
    <text evidence="3">The sequence shown here is derived from an EMBL/GenBank/DDBJ whole genome shotgun (WGS) entry which is preliminary data.</text>
</comment>
<gene>
    <name evidence="3" type="ORF">GCM10025876_37300</name>
</gene>
<proteinExistence type="predicted"/>
<accession>A0ABQ6III5</accession>
<sequence>MTEAGDMLHQPKRAIVNLVAKRVKKMVPAYDLPGAIAFRDLLTGDPGRFTDPRVEPEDLAFLQYTGGTTGGTKAAMLTHWNLLANQAQFIGQMRAVLDEDSTVIAALPLYHVFALTVNCIGFFRLGGHNVLITNPRDIPAFVKTIDQSKPHVLVLVSTLAGALLENEGFAKADLSRLRISVAGGMALRTAVAHKWKDVTHTDMVEGYGLTEASPVVSVNPTHLPPRLGTIGVPLSSTDVRVLTDDGADAPLGEPGELAVKGPQVMKGYWRKPEETAAVITDDGWLLTGDVATIDESGYLSIVDRKKEIIVVSGFNVYPGDIEDTAMQHPKVLEAGAIPIADDHAGEVPKALRGAT</sequence>
<dbReference type="Gene3D" id="3.40.50.12780">
    <property type="entry name" value="N-terminal domain of ligase-like"/>
    <property type="match status" value="1"/>
</dbReference>
<dbReference type="InterPro" id="IPR050237">
    <property type="entry name" value="ATP-dep_AMP-bd_enzyme"/>
</dbReference>
<dbReference type="EMBL" id="BSUN01000001">
    <property type="protein sequence ID" value="GMA37526.1"/>
    <property type="molecule type" value="Genomic_DNA"/>
</dbReference>
<dbReference type="Proteomes" id="UP001157125">
    <property type="component" value="Unassembled WGS sequence"/>
</dbReference>
<dbReference type="PANTHER" id="PTHR43767:SF8">
    <property type="entry name" value="LONG-CHAIN-FATTY-ACID--COA LIGASE"/>
    <property type="match status" value="1"/>
</dbReference>
<evidence type="ECO:0000313" key="4">
    <source>
        <dbReference type="Proteomes" id="UP001157125"/>
    </source>
</evidence>
<keyword evidence="1" id="KW-0436">Ligase</keyword>
<dbReference type="PANTHER" id="PTHR43767">
    <property type="entry name" value="LONG-CHAIN-FATTY-ACID--COA LIGASE"/>
    <property type="match status" value="1"/>
</dbReference>
<evidence type="ECO:0000259" key="2">
    <source>
        <dbReference type="Pfam" id="PF00501"/>
    </source>
</evidence>
<feature type="domain" description="AMP-dependent synthetase/ligase" evidence="2">
    <location>
        <begin position="49"/>
        <end position="269"/>
    </location>
</feature>
<dbReference type="InterPro" id="IPR042099">
    <property type="entry name" value="ANL_N_sf"/>
</dbReference>
<name>A0ABQ6III5_9MICO</name>